<dbReference type="Proteomes" id="UP001321473">
    <property type="component" value="Unassembled WGS sequence"/>
</dbReference>
<dbReference type="AlphaFoldDB" id="A0AAQ4EAM7"/>
<keyword evidence="4" id="KW-0677">Repeat</keyword>
<keyword evidence="10" id="KW-1185">Reference proteome</keyword>
<evidence type="ECO:0000313" key="9">
    <source>
        <dbReference type="EMBL" id="KAK8771837.1"/>
    </source>
</evidence>
<sequence>MAVQLLPSFSAAAGEDVGDEPLLSDDLMAVLHENLKDFYCLLWEGSANPVLSQGMAADSRKLEESMRKLSLSGDEDGAGYNPCKMDSKMPLYEEFSSPSHSRDDAYKRRWCNAAGRQLGDAMYGLLCWLTKHVVKNCSTDILIKLVSDLTSLCDVDGNNALHIAVGHPSCFLETLLTVVDSTKKHLECVSKQNNRGQTPLHLSTLQGRSDHSSLLLVHGADVTSLDRWGRTVLHCAILGCMSKEGLKRLLSYRPKLLVNAADAEGKTAVQIAVEQQNEVALRVLCSVGADVNAPVDRTGDRALHTAVLKDFVDGVQILLAQDVEGGDGNNDWLQGDEAYASSSSLVSDGGGAEGVTPNGLRESIMAALDSEENAARVLDCLVGGGDAIVQKVVAFLKGGGLGRAIYRKYLMDFSDEALQRLFTEVLCIPLDA</sequence>
<keyword evidence="2" id="KW-0268">Exocytosis</keyword>
<dbReference type="InterPro" id="IPR051070">
    <property type="entry name" value="NF-kappa-B_inhibitor"/>
</dbReference>
<reference evidence="9 10" key="1">
    <citation type="journal article" date="2023" name="Arcadia Sci">
        <title>De novo assembly of a long-read Amblyomma americanum tick genome.</title>
        <authorList>
            <person name="Chou S."/>
            <person name="Poskanzer K.E."/>
            <person name="Rollins M."/>
            <person name="Thuy-Boun P.S."/>
        </authorList>
    </citation>
    <scope>NUCLEOTIDE SEQUENCE [LARGE SCALE GENOMIC DNA]</scope>
    <source>
        <strain evidence="9">F_SG_1</strain>
        <tissue evidence="9">Salivary glands</tissue>
    </source>
</reference>
<keyword evidence="7" id="KW-0472">Membrane</keyword>
<evidence type="ECO:0000256" key="2">
    <source>
        <dbReference type="ARBA" id="ARBA00022483"/>
    </source>
</evidence>
<comment type="caution">
    <text evidence="9">The sequence shown here is derived from an EMBL/GenBank/DDBJ whole genome shotgun (WGS) entry which is preliminary data.</text>
</comment>
<dbReference type="PANTHER" id="PTHR46680:SF3">
    <property type="entry name" value="NF-KAPPA-B INHIBITOR CACTUS"/>
    <property type="match status" value="1"/>
</dbReference>
<evidence type="ECO:0000256" key="4">
    <source>
        <dbReference type="ARBA" id="ARBA00022737"/>
    </source>
</evidence>
<dbReference type="GO" id="GO:0071356">
    <property type="term" value="P:cellular response to tumor necrosis factor"/>
    <property type="evidence" value="ECO:0007669"/>
    <property type="project" value="TreeGrafter"/>
</dbReference>
<dbReference type="Pfam" id="PF00023">
    <property type="entry name" value="Ank"/>
    <property type="match status" value="1"/>
</dbReference>
<dbReference type="GO" id="GO:0051059">
    <property type="term" value="F:NF-kappaB binding"/>
    <property type="evidence" value="ECO:0007669"/>
    <property type="project" value="TreeGrafter"/>
</dbReference>
<keyword evidence="7" id="KW-1053">Target membrane</keyword>
<evidence type="ECO:0000256" key="7">
    <source>
        <dbReference type="ARBA" id="ARBA00023298"/>
    </source>
</evidence>
<dbReference type="SMART" id="SM00248">
    <property type="entry name" value="ANK"/>
    <property type="match status" value="5"/>
</dbReference>
<gene>
    <name evidence="9" type="ORF">V5799_024918</name>
</gene>
<dbReference type="GO" id="GO:0006887">
    <property type="term" value="P:exocytosis"/>
    <property type="evidence" value="ECO:0007669"/>
    <property type="project" value="UniProtKB-KW"/>
</dbReference>
<keyword evidence="5" id="KW-0638">Presynaptic neurotoxin</keyword>
<dbReference type="GO" id="GO:0044218">
    <property type="term" value="C:other organism cell membrane"/>
    <property type="evidence" value="ECO:0007669"/>
    <property type="project" value="UniProtKB-KW"/>
</dbReference>
<dbReference type="GO" id="GO:0005829">
    <property type="term" value="C:cytosol"/>
    <property type="evidence" value="ECO:0007669"/>
    <property type="project" value="TreeGrafter"/>
</dbReference>
<dbReference type="PROSITE" id="PS50297">
    <property type="entry name" value="ANK_REP_REGION"/>
    <property type="match status" value="1"/>
</dbReference>
<evidence type="ECO:0000256" key="6">
    <source>
        <dbReference type="ARBA" id="ARBA00023043"/>
    </source>
</evidence>
<evidence type="ECO:0000256" key="8">
    <source>
        <dbReference type="PROSITE-ProRule" id="PRU00023"/>
    </source>
</evidence>
<evidence type="ECO:0000256" key="1">
    <source>
        <dbReference type="ARBA" id="ARBA00004175"/>
    </source>
</evidence>
<evidence type="ECO:0000256" key="5">
    <source>
        <dbReference type="ARBA" id="ARBA00023028"/>
    </source>
</evidence>
<feature type="repeat" description="ANK" evidence="8">
    <location>
        <begin position="195"/>
        <end position="227"/>
    </location>
</feature>
<dbReference type="EMBL" id="JARKHS020019237">
    <property type="protein sequence ID" value="KAK8771837.1"/>
    <property type="molecule type" value="Genomic_DNA"/>
</dbReference>
<keyword evidence="5" id="KW-0528">Neurotoxin</keyword>
<name>A0AAQ4EAM7_AMBAM</name>
<dbReference type="SUPFAM" id="SSF48403">
    <property type="entry name" value="Ankyrin repeat"/>
    <property type="match status" value="1"/>
</dbReference>
<dbReference type="GO" id="GO:0044231">
    <property type="term" value="C:host cell presynaptic membrane"/>
    <property type="evidence" value="ECO:0007669"/>
    <property type="project" value="UniProtKB-KW"/>
</dbReference>
<organism evidence="9 10">
    <name type="scientific">Amblyomma americanum</name>
    <name type="common">Lone star tick</name>
    <dbReference type="NCBI Taxonomy" id="6943"/>
    <lineage>
        <taxon>Eukaryota</taxon>
        <taxon>Metazoa</taxon>
        <taxon>Ecdysozoa</taxon>
        <taxon>Arthropoda</taxon>
        <taxon>Chelicerata</taxon>
        <taxon>Arachnida</taxon>
        <taxon>Acari</taxon>
        <taxon>Parasitiformes</taxon>
        <taxon>Ixodida</taxon>
        <taxon>Ixodoidea</taxon>
        <taxon>Ixodidae</taxon>
        <taxon>Amblyomminae</taxon>
        <taxon>Amblyomma</taxon>
    </lineage>
</organism>
<keyword evidence="3" id="KW-1052">Target cell membrane</keyword>
<keyword evidence="5" id="KW-0800">Toxin</keyword>
<dbReference type="InterPro" id="IPR002110">
    <property type="entry name" value="Ankyrin_rpt"/>
</dbReference>
<dbReference type="Pfam" id="PF12796">
    <property type="entry name" value="Ank_2"/>
    <property type="match status" value="1"/>
</dbReference>
<evidence type="ECO:0000256" key="3">
    <source>
        <dbReference type="ARBA" id="ARBA00022537"/>
    </source>
</evidence>
<feature type="repeat" description="ANK" evidence="8">
    <location>
        <begin position="264"/>
        <end position="296"/>
    </location>
</feature>
<keyword evidence="6 8" id="KW-0040">ANK repeat</keyword>
<dbReference type="Gene3D" id="1.25.40.20">
    <property type="entry name" value="Ankyrin repeat-containing domain"/>
    <property type="match status" value="1"/>
</dbReference>
<dbReference type="PANTHER" id="PTHR46680">
    <property type="entry name" value="NF-KAPPA-B INHIBITOR ALPHA"/>
    <property type="match status" value="1"/>
</dbReference>
<protein>
    <submittedName>
        <fullName evidence="9">Uncharacterized protein</fullName>
    </submittedName>
</protein>
<accession>A0AAQ4EAM7</accession>
<comment type="subcellular location">
    <subcellularLocation>
        <location evidence="1">Target cell membrane</location>
    </subcellularLocation>
</comment>
<dbReference type="InterPro" id="IPR036770">
    <property type="entry name" value="Ankyrin_rpt-contain_sf"/>
</dbReference>
<evidence type="ECO:0000313" key="10">
    <source>
        <dbReference type="Proteomes" id="UP001321473"/>
    </source>
</evidence>
<dbReference type="PROSITE" id="PS50088">
    <property type="entry name" value="ANK_REPEAT"/>
    <property type="match status" value="2"/>
</dbReference>
<proteinExistence type="predicted"/>